<dbReference type="Proteomes" id="UP000029500">
    <property type="component" value="Chromosome"/>
</dbReference>
<protein>
    <submittedName>
        <fullName evidence="1">Uncharacterized protein</fullName>
    </submittedName>
</protein>
<keyword evidence="2" id="KW-1185">Reference proteome</keyword>
<dbReference type="HOGENOM" id="CLU_2789975_0_0_9"/>
<dbReference type="OrthoDB" id="9944580at2"/>
<sequence>MGEKKIENLNDTPPIISFNDKGQKVVKYQRWGLKITGVIINQPSDEAIEAANKLYNEMFYKFNPQEDL</sequence>
<proteinExistence type="predicted"/>
<dbReference type="RefSeq" id="WP_025705456.1">
    <property type="nucleotide sequence ID" value="NZ_CP009287.1"/>
</dbReference>
<evidence type="ECO:0000313" key="2">
    <source>
        <dbReference type="Proteomes" id="UP000029500"/>
    </source>
</evidence>
<reference evidence="1 2" key="1">
    <citation type="submission" date="2014-08" db="EMBL/GenBank/DDBJ databases">
        <title>Comparative genomics of the Paenibacillus odorifer group.</title>
        <authorList>
            <person name="den Bakker H.C."/>
            <person name="Tsai Y.-C."/>
            <person name="Martin N."/>
            <person name="Korlach J."/>
            <person name="Wiedmann M."/>
        </authorList>
    </citation>
    <scope>NUCLEOTIDE SEQUENCE [LARGE SCALE GENOMIC DNA]</scope>
    <source>
        <strain evidence="1 2">DSM 15220</strain>
    </source>
</reference>
<gene>
    <name evidence="1" type="ORF">PGRAT_18920</name>
</gene>
<accession>A0A089M8B8</accession>
<dbReference type="STRING" id="189425.PGRAT_18920"/>
<name>A0A089M8B8_9BACL</name>
<dbReference type="AlphaFoldDB" id="A0A089M8B8"/>
<evidence type="ECO:0000313" key="1">
    <source>
        <dbReference type="EMBL" id="AIQ69482.1"/>
    </source>
</evidence>
<organism evidence="1 2">
    <name type="scientific">Paenibacillus graminis</name>
    <dbReference type="NCBI Taxonomy" id="189425"/>
    <lineage>
        <taxon>Bacteria</taxon>
        <taxon>Bacillati</taxon>
        <taxon>Bacillota</taxon>
        <taxon>Bacilli</taxon>
        <taxon>Bacillales</taxon>
        <taxon>Paenibacillaceae</taxon>
        <taxon>Paenibacillus</taxon>
    </lineage>
</organism>
<dbReference type="KEGG" id="pgm:PGRAT_18920"/>
<dbReference type="EMBL" id="CP009287">
    <property type="protein sequence ID" value="AIQ69482.1"/>
    <property type="molecule type" value="Genomic_DNA"/>
</dbReference>